<organism evidence="18 20">
    <name type="scientific">Pseudomonas synxantha</name>
    <dbReference type="NCBI Taxonomy" id="47883"/>
    <lineage>
        <taxon>Bacteria</taxon>
        <taxon>Pseudomonadati</taxon>
        <taxon>Pseudomonadota</taxon>
        <taxon>Gammaproteobacteria</taxon>
        <taxon>Pseudomonadales</taxon>
        <taxon>Pseudomonadaceae</taxon>
        <taxon>Pseudomonas</taxon>
    </lineage>
</organism>
<dbReference type="GO" id="GO:0005737">
    <property type="term" value="C:cytoplasm"/>
    <property type="evidence" value="ECO:0007669"/>
    <property type="project" value="UniProtKB-SubCell"/>
</dbReference>
<dbReference type="AlphaFoldDB" id="A0A5D3G1L6"/>
<feature type="binding site" evidence="15">
    <location>
        <position position="592"/>
    </location>
    <ligand>
        <name>ATP</name>
        <dbReference type="ChEBI" id="CHEBI:30616"/>
    </ligand>
</feature>
<dbReference type="CDD" id="cd00818">
    <property type="entry name" value="IleRS_core"/>
    <property type="match status" value="1"/>
</dbReference>
<evidence type="ECO:0000313" key="20">
    <source>
        <dbReference type="Proteomes" id="UP000324029"/>
    </source>
</evidence>
<name>A0A5D3G1L6_9PSED</name>
<dbReference type="CDD" id="cd07961">
    <property type="entry name" value="Anticodon_Ia_Ile_ABEc"/>
    <property type="match status" value="1"/>
</dbReference>
<evidence type="ECO:0000256" key="4">
    <source>
        <dbReference type="ARBA" id="ARBA00011245"/>
    </source>
</evidence>
<comment type="cofactor">
    <cofactor evidence="1 15">
        <name>Zn(2+)</name>
        <dbReference type="ChEBI" id="CHEBI:29105"/>
    </cofactor>
</comment>
<dbReference type="PANTHER" id="PTHR42780">
    <property type="entry name" value="SOLEUCYL-TRNA SYNTHETASE"/>
    <property type="match status" value="1"/>
</dbReference>
<dbReference type="InterPro" id="IPR002301">
    <property type="entry name" value="Ile-tRNA-ligase"/>
</dbReference>
<gene>
    <name evidence="15" type="primary">ileS</name>
    <name evidence="19" type="ORF">FXO26_00280</name>
    <name evidence="18" type="ORF">FXO26_28510</name>
</gene>
<feature type="short sequence motif" description="'KMSKS' region" evidence="15">
    <location>
        <begin position="589"/>
        <end position="593"/>
    </location>
</feature>
<evidence type="ECO:0000256" key="13">
    <source>
        <dbReference type="ARBA" id="ARBA00025217"/>
    </source>
</evidence>
<dbReference type="FunFam" id="3.40.50.620:FF:000075">
    <property type="entry name" value="Isoleucine--tRNA ligase"/>
    <property type="match status" value="1"/>
</dbReference>
<dbReference type="GO" id="GO:0005524">
    <property type="term" value="F:ATP binding"/>
    <property type="evidence" value="ECO:0007669"/>
    <property type="project" value="UniProtKB-UniRule"/>
</dbReference>
<dbReference type="GO" id="GO:0006428">
    <property type="term" value="P:isoleucyl-tRNA aminoacylation"/>
    <property type="evidence" value="ECO:0007669"/>
    <property type="project" value="UniProtKB-UniRule"/>
</dbReference>
<dbReference type="EMBL" id="VSRO01000001">
    <property type="protein sequence ID" value="TYK59586.1"/>
    <property type="molecule type" value="Genomic_DNA"/>
</dbReference>
<dbReference type="SUPFAM" id="SSF52374">
    <property type="entry name" value="Nucleotidylyl transferase"/>
    <property type="match status" value="1"/>
</dbReference>
<protein>
    <recommendedName>
        <fullName evidence="15">Isoleucine--tRNA ligase</fullName>
        <ecNumber evidence="15">6.1.1.5</ecNumber>
    </recommendedName>
    <alternativeName>
        <fullName evidence="15">Isoleucyl-tRNA synthetase</fullName>
        <shortName evidence="15">IleRS</shortName>
    </alternativeName>
</protein>
<evidence type="ECO:0000256" key="7">
    <source>
        <dbReference type="ARBA" id="ARBA00022723"/>
    </source>
</evidence>
<dbReference type="PRINTS" id="PR00984">
    <property type="entry name" value="TRNASYNTHILE"/>
</dbReference>
<evidence type="ECO:0000256" key="5">
    <source>
        <dbReference type="ARBA" id="ARBA00022490"/>
    </source>
</evidence>
<dbReference type="InterPro" id="IPR001412">
    <property type="entry name" value="aa-tRNA-synth_I_CS"/>
</dbReference>
<dbReference type="Pfam" id="PF00133">
    <property type="entry name" value="tRNA-synt_1"/>
    <property type="match status" value="1"/>
</dbReference>
<dbReference type="PANTHER" id="PTHR42780:SF1">
    <property type="entry name" value="ISOLEUCINE--TRNA LIGASE, CYTOPLASMIC"/>
    <property type="match status" value="1"/>
</dbReference>
<dbReference type="Pfam" id="PF19302">
    <property type="entry name" value="DUF5915"/>
    <property type="match status" value="1"/>
</dbReference>
<dbReference type="EC" id="6.1.1.5" evidence="15"/>
<dbReference type="GO" id="GO:0004822">
    <property type="term" value="F:isoleucine-tRNA ligase activity"/>
    <property type="evidence" value="ECO:0007669"/>
    <property type="project" value="UniProtKB-UniRule"/>
</dbReference>
<dbReference type="FunFam" id="3.40.50.620:FF:000063">
    <property type="entry name" value="Isoleucine--tRNA ligase"/>
    <property type="match status" value="1"/>
</dbReference>
<dbReference type="InterPro" id="IPR014729">
    <property type="entry name" value="Rossmann-like_a/b/a_fold"/>
</dbReference>
<dbReference type="InterPro" id="IPR013155">
    <property type="entry name" value="M/V/L/I-tRNA-synth_anticd-bd"/>
</dbReference>
<evidence type="ECO:0000256" key="14">
    <source>
        <dbReference type="ARBA" id="ARBA00048359"/>
    </source>
</evidence>
<comment type="subcellular location">
    <subcellularLocation>
        <location evidence="2 15">Cytoplasm</location>
    </subcellularLocation>
</comment>
<comment type="function">
    <text evidence="13 15">Catalyzes the attachment of isoleucine to tRNA(Ile). As IleRS can inadvertently accommodate and process structurally similar amino acids such as valine, to avoid such errors it has two additional distinct tRNA(Ile)-dependent editing activities. One activity is designated as 'pretransfer' editing and involves the hydrolysis of activated Val-AMP. The other activity is designated 'posttransfer' editing and involves deacylation of mischarged Val-tRNA(Ile).</text>
</comment>
<dbReference type="GO" id="GO:0000049">
    <property type="term" value="F:tRNA binding"/>
    <property type="evidence" value="ECO:0007669"/>
    <property type="project" value="InterPro"/>
</dbReference>
<dbReference type="EMBL" id="VSRO01000022">
    <property type="protein sequence ID" value="TYK54263.1"/>
    <property type="molecule type" value="Genomic_DNA"/>
</dbReference>
<dbReference type="GO" id="GO:0008270">
    <property type="term" value="F:zinc ion binding"/>
    <property type="evidence" value="ECO:0007669"/>
    <property type="project" value="UniProtKB-UniRule"/>
</dbReference>
<dbReference type="InterPro" id="IPR009080">
    <property type="entry name" value="tRNAsynth_Ia_anticodon-bd"/>
</dbReference>
<dbReference type="Gene3D" id="1.10.730.10">
    <property type="entry name" value="Isoleucyl-tRNA Synthetase, Domain 1"/>
    <property type="match status" value="1"/>
</dbReference>
<evidence type="ECO:0000256" key="9">
    <source>
        <dbReference type="ARBA" id="ARBA00022833"/>
    </source>
</evidence>
<evidence type="ECO:0000256" key="8">
    <source>
        <dbReference type="ARBA" id="ARBA00022741"/>
    </source>
</evidence>
<evidence type="ECO:0000256" key="2">
    <source>
        <dbReference type="ARBA" id="ARBA00004496"/>
    </source>
</evidence>
<dbReference type="HAMAP" id="MF_02003">
    <property type="entry name" value="Ile_tRNA_synth_type2"/>
    <property type="match status" value="1"/>
</dbReference>
<evidence type="ECO:0000313" key="18">
    <source>
        <dbReference type="EMBL" id="TYK54263.1"/>
    </source>
</evidence>
<comment type="similarity">
    <text evidence="3 15">Belongs to the class-I aminoacyl-tRNA synthetase family. IleS type 2 subfamily.</text>
</comment>
<feature type="domain" description="Aminoacyl-tRNA synthetase class Ia" evidence="16">
    <location>
        <begin position="18"/>
        <end position="626"/>
    </location>
</feature>
<comment type="catalytic activity">
    <reaction evidence="14 15">
        <text>tRNA(Ile) + L-isoleucine + ATP = L-isoleucyl-tRNA(Ile) + AMP + diphosphate</text>
        <dbReference type="Rhea" id="RHEA:11060"/>
        <dbReference type="Rhea" id="RHEA-COMP:9666"/>
        <dbReference type="Rhea" id="RHEA-COMP:9695"/>
        <dbReference type="ChEBI" id="CHEBI:30616"/>
        <dbReference type="ChEBI" id="CHEBI:33019"/>
        <dbReference type="ChEBI" id="CHEBI:58045"/>
        <dbReference type="ChEBI" id="CHEBI:78442"/>
        <dbReference type="ChEBI" id="CHEBI:78528"/>
        <dbReference type="ChEBI" id="CHEBI:456215"/>
        <dbReference type="EC" id="6.1.1.5"/>
    </reaction>
</comment>
<dbReference type="SUPFAM" id="SSF50677">
    <property type="entry name" value="ValRS/IleRS/LeuRS editing domain"/>
    <property type="match status" value="1"/>
</dbReference>
<keyword evidence="11 15" id="KW-0648">Protein biosynthesis</keyword>
<proteinExistence type="inferred from homology"/>
<evidence type="ECO:0000256" key="12">
    <source>
        <dbReference type="ARBA" id="ARBA00023146"/>
    </source>
</evidence>
<dbReference type="PROSITE" id="PS00178">
    <property type="entry name" value="AA_TRNA_LIGASE_I"/>
    <property type="match status" value="1"/>
</dbReference>
<feature type="domain" description="Methionyl/Valyl/Leucyl/Isoleucyl-tRNA synthetase anticodon-binding" evidence="17">
    <location>
        <begin position="676"/>
        <end position="820"/>
    </location>
</feature>
<evidence type="ECO:0000313" key="19">
    <source>
        <dbReference type="EMBL" id="TYK59586.1"/>
    </source>
</evidence>
<dbReference type="SUPFAM" id="SSF47323">
    <property type="entry name" value="Anticodon-binding domain of a subclass of class I aminoacyl-tRNA synthetases"/>
    <property type="match status" value="1"/>
</dbReference>
<evidence type="ECO:0000256" key="3">
    <source>
        <dbReference type="ARBA" id="ARBA00007078"/>
    </source>
</evidence>
<reference evidence="18 20" key="2">
    <citation type="submission" date="2019-08" db="EMBL/GenBank/DDBJ databases">
        <authorList>
            <person name="Brilhante M."/>
            <person name="Perreten V."/>
        </authorList>
    </citation>
    <scope>NUCLEOTIDE SEQUENCE [LARGE SCALE GENOMIC DNA]</scope>
    <source>
        <strain evidence="18 20">MCP106</strain>
    </source>
</reference>
<comment type="caution">
    <text evidence="18">The sequence shown here is derived from an EMBL/GenBank/DDBJ whole genome shotgun (WGS) entry which is preliminary data.</text>
</comment>
<dbReference type="GO" id="GO:0002161">
    <property type="term" value="F:aminoacyl-tRNA deacylase activity"/>
    <property type="evidence" value="ECO:0007669"/>
    <property type="project" value="InterPro"/>
</dbReference>
<comment type="subunit">
    <text evidence="4 15">Monomer.</text>
</comment>
<evidence type="ECO:0000259" key="17">
    <source>
        <dbReference type="Pfam" id="PF08264"/>
    </source>
</evidence>
<accession>A0A5D3G1L6</accession>
<keyword evidence="8 15" id="KW-0547">Nucleotide-binding</keyword>
<dbReference type="InterPro" id="IPR023586">
    <property type="entry name" value="Ile-tRNA-ligase_type2"/>
</dbReference>
<keyword evidence="12 15" id="KW-0030">Aminoacyl-tRNA synthetase</keyword>
<keyword evidence="6 15" id="KW-0436">Ligase</keyword>
<evidence type="ECO:0000256" key="6">
    <source>
        <dbReference type="ARBA" id="ARBA00022598"/>
    </source>
</evidence>
<dbReference type="InterPro" id="IPR002300">
    <property type="entry name" value="aa-tRNA-synth_Ia"/>
</dbReference>
<evidence type="ECO:0000256" key="10">
    <source>
        <dbReference type="ARBA" id="ARBA00022840"/>
    </source>
</evidence>
<reference evidence="18 20" key="1">
    <citation type="submission" date="2019-08" db="EMBL/GenBank/DDBJ databases">
        <title>Subclass B2 metallo-beta lactamase from Pseudomonas synxantha.</title>
        <authorList>
            <person name="Poirel L."/>
            <person name="Palmieri M."/>
            <person name="Masseron A."/>
            <person name="Perreten V."/>
            <person name="Nordman P."/>
        </authorList>
    </citation>
    <scope>NUCLEOTIDE SEQUENCE [LARGE SCALE GENOMIC DNA]</scope>
    <source>
        <strain evidence="18 20">MCP106</strain>
    </source>
</reference>
<evidence type="ECO:0000256" key="1">
    <source>
        <dbReference type="ARBA" id="ARBA00001947"/>
    </source>
</evidence>
<dbReference type="Pfam" id="PF08264">
    <property type="entry name" value="Anticodon_1"/>
    <property type="match status" value="1"/>
</dbReference>
<keyword evidence="7 15" id="KW-0479">Metal-binding</keyword>
<dbReference type="RefSeq" id="WP_032877014.1">
    <property type="nucleotide sequence ID" value="NZ_VSRO01000001.1"/>
</dbReference>
<evidence type="ECO:0000259" key="16">
    <source>
        <dbReference type="Pfam" id="PF00133"/>
    </source>
</evidence>
<keyword evidence="5 15" id="KW-0963">Cytoplasm</keyword>
<dbReference type="InterPro" id="IPR033709">
    <property type="entry name" value="Anticodon_Ile_ABEc"/>
</dbReference>
<dbReference type="InterPro" id="IPR009008">
    <property type="entry name" value="Val/Leu/Ile-tRNA-synth_edit"/>
</dbReference>
<dbReference type="Proteomes" id="UP000324029">
    <property type="component" value="Unassembled WGS sequence"/>
</dbReference>
<feature type="short sequence motif" description="'HIGH' region" evidence="15">
    <location>
        <begin position="48"/>
        <end position="58"/>
    </location>
</feature>
<keyword evidence="10 15" id="KW-0067">ATP-binding</keyword>
<dbReference type="NCBIfam" id="TIGR00392">
    <property type="entry name" value="ileS"/>
    <property type="match status" value="1"/>
</dbReference>
<keyword evidence="9 15" id="KW-0862">Zinc</keyword>
<comment type="domain">
    <text evidence="15">IleRS has two distinct active sites: one for aminoacylation and one for editing. The misactivated valine is translocated from the active site to the editing site, which sterically excludes the correctly activated isoleucine. The single editing site contains two valyl binding pockets, one specific for each substrate (Val-AMP or Val-tRNA(Ile)).</text>
</comment>
<evidence type="ECO:0000256" key="15">
    <source>
        <dbReference type="HAMAP-Rule" id="MF_02003"/>
    </source>
</evidence>
<sequence length="1030" mass="117917">MSTEGSGPVRFPAMEDAVLERWEKEKTFEQSISAREGKPVYVFYDGPPFATGLPHYGHILTSYIKDVIPRYQTMLGKQVPRRWGWDCHGLPVEFEVEKAMGFKSKRDILEFGVEQFNDECRELVLKYADDWRGFVNRMGRWVDFDGAYKTMDNDYMESVLWGFKTLHDKGHVYEGGKIVPYCVRCQTVLSNFEARLDDAFRPRRDMSAYVKFRQQDRPDTFFLAWTTTPWTLPANVALAVAADENYVCIEHGEERLWLAEGCLGGLFDEPVILERCTGAELAGLRYLPVVGEVIDASAHRVVTADFVQMGDGSGIVHIAPAFGEDDALLGQQYELPAPNPVRDDGTFSDAVAQYAGQNIFEATPRILADLKSSGLLFKQEQIEHNYPHCWRCDNPLIYRAVESWFIRASALREQLVENNSQVNWVPEHVKEGRFGDWIRNARDWAVSRNRFWGAPIPVWRCDQCGTVEVMGSIAQIEARSGRKVEDLHVPHIDEHRFACQCCEGTMSRVTGVFDCWFESGAMPFASRHYPFENKQEFEQTFPADFIVEYLAQTRGWFYTMMVISTGCFEQNPFKNAMCHGVILAKDGRKMSKRLKNYPNPMDLMQTHGSDALRVALLASPVCKGEDIKFSEESVRDVVRRYHLLFWNCLQFYKTFTEIDQFSPSGDLGQPLDNVLDHYLLHELAALESDIKMWMESLDFSKIYSRIEVFINVLSTWYLRLNKARIWRDGLDDDKRQCYEVLHYALSNFARLLAPFMPFLAEAVYTELGYADSVHLQDWPSIDRQYLSYELADEMSSLRNLIASVRNVRETNGVSQKFPLRSIRVAGIEQAVLERYAQFLEEELNVKQVQWAADADEWAQPVVVLIFSLLGKRLGPAMKAVTTAVKAGEYVIDEQGVLVAAGQTIQPHEFERRLTVRDTLNNVGIVENMVVWLDLDIDASLKREGAVRELNRRLQDLRKKAKLGYTEKVDIAVLGGAYVDEILVHHEDWLKSQLLVQSLLRSDLEAPLAVDEVELPEGDPVRIQLRRSVLA</sequence>
<dbReference type="Gene3D" id="3.40.50.620">
    <property type="entry name" value="HUPs"/>
    <property type="match status" value="2"/>
</dbReference>
<evidence type="ECO:0000256" key="11">
    <source>
        <dbReference type="ARBA" id="ARBA00022917"/>
    </source>
</evidence>